<evidence type="ECO:0000259" key="11">
    <source>
        <dbReference type="PROSITE" id="PS50009"/>
    </source>
</evidence>
<dbReference type="InterPro" id="IPR036285">
    <property type="entry name" value="PRP4-like_sf"/>
</dbReference>
<dbReference type="CDD" id="cd00155">
    <property type="entry name" value="RasGEF"/>
    <property type="match status" value="1"/>
</dbReference>
<comment type="similarity">
    <text evidence="2">Belongs to the PRP18 family.</text>
</comment>
<dbReference type="Proteomes" id="UP000054815">
    <property type="component" value="Unassembled WGS sequence"/>
</dbReference>
<evidence type="ECO:0000313" key="12">
    <source>
        <dbReference type="EMBL" id="KRX99079.1"/>
    </source>
</evidence>
<sequence length="1052" mass="118212">MRLFPEHFRAPDLDEAIEQLKQQMIKISPTLFEEYKKYATNSQLNAVPDLQKSIASFNSISQWVQCMVLSKPLPRERAEVVTKFVNVAKHLKELKNFNTLMAVIGGLTHSSLARLCRTMACVPHETRLELSGFSNLLSSASNFSVYRKVLHMSHGFRIPIIGVHMKDLISLHTAIADYSPERMINCQKFSQLACIFTNLILDIQQPHLLSNANENLINTLRVALNIPYNDEEIYFLSLKREPKTLLQVRPAPVLADWAEGVQNRVEPSVMQKHVNTMVDVTELERKRNFLKTFKEKEPSKKFFRRGEVATKYAELKQDEEESGSIADRKDDSTNDCCEEEDVDFDLSKIAEVTELTTVDRLRERNEPVRMFGESNADVIKRLSRLENEETETKCSEDFERNQKPYLKDFSRANKSEENLDVYEDDIDMTMSDLMEMSKKLEKGNVQLDCELVHNFFSFIMKKWAMELNSRTDEVKRTANGKRAASTHSQTREYLQPLFRQLKFYSVASDIREHLVNITICLLNRNYIEANNHYMQMAIGNAPWPVGVTASGIHKRPGSEKLYVRNVAHVLNDETQRKYIQGLKRLMSRCQIFYPTDPSRSVEFGGSESASVSVGGLRSSSRVADFGSHCSARSSSCESLRDDDYLLNNTVDSDTVAFGHSVSLKDWKGARVLARPLDREDYYYSACIKLVRPNNAVVVEFDNAAELNSLVVYEDVFTVSQFDILADQAPVPELVKIGMVVCARRNADQPHFELAEVVGISMMPVSFQLKFTTVTTSNNNFLSIGQSRQSTGRVHSASPDVTYLWVSRANIQLSCEIQQRSSAKTGVSFVPFWPQQACVSGVPQLNTNLGSVTTSAAGSLIAAAPTDLQAEYELAVACSSTDAVHHHHHHHHLPSETGAEDLEEENQQDDNSSETASEPSGYGNMSPRSNVSADGSMVRVSNVLTPLSSTDSHSTGEKCDIPERTDSATSSTENSNSNNANNGGGSGGGLLLKKKHQKGDVMLTPGGIRKKFNGKQWRRLCSKEGCNKESQRRTCLLMAKRTVLIHVTLRRTF</sequence>
<dbReference type="Pfam" id="PF00617">
    <property type="entry name" value="RasGEF"/>
    <property type="match status" value="1"/>
</dbReference>
<evidence type="ECO:0000256" key="6">
    <source>
        <dbReference type="ARBA" id="ARBA00023187"/>
    </source>
</evidence>
<dbReference type="InterPro" id="IPR039979">
    <property type="entry name" value="PRPF18"/>
</dbReference>
<keyword evidence="9" id="KW-0344">Guanine-nucleotide releasing factor</keyword>
<dbReference type="Pfam" id="PF08799">
    <property type="entry name" value="PRP4"/>
    <property type="match status" value="1"/>
</dbReference>
<evidence type="ECO:0000256" key="7">
    <source>
        <dbReference type="ARBA" id="ARBA00023242"/>
    </source>
</evidence>
<dbReference type="GO" id="GO:0005085">
    <property type="term" value="F:guanyl-nucleotide exchange factor activity"/>
    <property type="evidence" value="ECO:0007669"/>
    <property type="project" value="UniProtKB-KW"/>
</dbReference>
<evidence type="ECO:0000256" key="8">
    <source>
        <dbReference type="ARBA" id="ARBA00031388"/>
    </source>
</evidence>
<dbReference type="InterPro" id="IPR001895">
    <property type="entry name" value="RASGEF_cat_dom"/>
</dbReference>
<keyword evidence="4" id="KW-0507">mRNA processing</keyword>
<dbReference type="SUPFAM" id="SSF48366">
    <property type="entry name" value="Ras GEF"/>
    <property type="match status" value="1"/>
</dbReference>
<evidence type="ECO:0000256" key="10">
    <source>
        <dbReference type="SAM" id="MobiDB-lite"/>
    </source>
</evidence>
<dbReference type="GO" id="GO:0000350">
    <property type="term" value="P:generation of catalytic spliceosome for second transesterification step"/>
    <property type="evidence" value="ECO:0007669"/>
    <property type="project" value="TreeGrafter"/>
</dbReference>
<keyword evidence="6" id="KW-0508">mRNA splicing</keyword>
<dbReference type="Gene3D" id="1.10.840.10">
    <property type="entry name" value="Ras guanine-nucleotide exchange factors catalytic domain"/>
    <property type="match status" value="1"/>
</dbReference>
<dbReference type="InterPro" id="IPR036964">
    <property type="entry name" value="RASGEF_cat_dom_sf"/>
</dbReference>
<dbReference type="GO" id="GO:0071021">
    <property type="term" value="C:U2-type post-spliceosomal complex"/>
    <property type="evidence" value="ECO:0007669"/>
    <property type="project" value="TreeGrafter"/>
</dbReference>
<evidence type="ECO:0000256" key="4">
    <source>
        <dbReference type="ARBA" id="ARBA00022664"/>
    </source>
</evidence>
<dbReference type="InterPro" id="IPR004098">
    <property type="entry name" value="Prp18"/>
</dbReference>
<dbReference type="PANTHER" id="PTHR13007:SF19">
    <property type="entry name" value="PRE-MRNA-SPLICING FACTOR 18"/>
    <property type="match status" value="1"/>
</dbReference>
<feature type="region of interest" description="Disordered" evidence="10">
    <location>
        <begin position="944"/>
        <end position="991"/>
    </location>
</feature>
<feature type="compositionally biased region" description="Low complexity" evidence="10">
    <location>
        <begin position="966"/>
        <end position="980"/>
    </location>
</feature>
<dbReference type="InterPro" id="IPR023578">
    <property type="entry name" value="Ras_GEF_dom_sf"/>
</dbReference>
<keyword evidence="7" id="KW-0539">Nucleus</keyword>
<evidence type="ECO:0000313" key="13">
    <source>
        <dbReference type="Proteomes" id="UP000054815"/>
    </source>
</evidence>
<dbReference type="SUPFAM" id="SSF158230">
    <property type="entry name" value="PRP4-like"/>
    <property type="match status" value="1"/>
</dbReference>
<feature type="compositionally biased region" description="Acidic residues" evidence="10">
    <location>
        <begin position="897"/>
        <end position="911"/>
    </location>
</feature>
<feature type="region of interest" description="Disordered" evidence="10">
    <location>
        <begin position="314"/>
        <end position="336"/>
    </location>
</feature>
<proteinExistence type="inferred from homology"/>
<evidence type="ECO:0000256" key="5">
    <source>
        <dbReference type="ARBA" id="ARBA00022728"/>
    </source>
</evidence>
<dbReference type="PANTHER" id="PTHR13007">
    <property type="entry name" value="PRE-MRNA SPLICING FACTOR-RELATED"/>
    <property type="match status" value="1"/>
</dbReference>
<evidence type="ECO:0000256" key="3">
    <source>
        <dbReference type="ARBA" id="ARBA00018242"/>
    </source>
</evidence>
<dbReference type="GO" id="GO:0046540">
    <property type="term" value="C:U4/U6 x U5 tri-snRNP complex"/>
    <property type="evidence" value="ECO:0007669"/>
    <property type="project" value="TreeGrafter"/>
</dbReference>
<evidence type="ECO:0000256" key="1">
    <source>
        <dbReference type="ARBA" id="ARBA00004123"/>
    </source>
</evidence>
<dbReference type="GO" id="GO:0005682">
    <property type="term" value="C:U5 snRNP"/>
    <property type="evidence" value="ECO:0007669"/>
    <property type="project" value="TreeGrafter"/>
</dbReference>
<comment type="caution">
    <text evidence="12">The sequence shown here is derived from an EMBL/GenBank/DDBJ whole genome shotgun (WGS) entry which is preliminary data.</text>
</comment>
<feature type="compositionally biased region" description="Basic and acidic residues" evidence="10">
    <location>
        <begin position="953"/>
        <end position="965"/>
    </location>
</feature>
<dbReference type="SMART" id="SM00147">
    <property type="entry name" value="RasGEF"/>
    <property type="match status" value="1"/>
</dbReference>
<name>A0A0V0YGD7_TRIPS</name>
<dbReference type="Pfam" id="PF02840">
    <property type="entry name" value="Prp18"/>
    <property type="match status" value="1"/>
</dbReference>
<gene>
    <name evidence="12" type="primary">CIC</name>
    <name evidence="12" type="ORF">T4E_6365</name>
</gene>
<evidence type="ECO:0000256" key="9">
    <source>
        <dbReference type="PROSITE-ProRule" id="PRU00168"/>
    </source>
</evidence>
<feature type="domain" description="Ras-GEF" evidence="11">
    <location>
        <begin position="9"/>
        <end position="243"/>
    </location>
</feature>
<protein>
    <recommendedName>
        <fullName evidence="3">Pre-mRNA-splicing factor 18</fullName>
    </recommendedName>
    <alternativeName>
        <fullName evidence="8">PRP18 homolog</fullName>
    </alternativeName>
</protein>
<reference evidence="12 13" key="1">
    <citation type="submission" date="2015-01" db="EMBL/GenBank/DDBJ databases">
        <title>Evolution of Trichinella species and genotypes.</title>
        <authorList>
            <person name="Korhonen P.K."/>
            <person name="Edoardo P."/>
            <person name="Giuseppe L.R."/>
            <person name="Gasser R.B."/>
        </authorList>
    </citation>
    <scope>NUCLEOTIDE SEQUENCE [LARGE SCALE GENOMIC DNA]</scope>
    <source>
        <strain evidence="12">ISS141</strain>
    </source>
</reference>
<organism evidence="12 13">
    <name type="scientific">Trichinella pseudospiralis</name>
    <name type="common">Parasitic roundworm</name>
    <dbReference type="NCBI Taxonomy" id="6337"/>
    <lineage>
        <taxon>Eukaryota</taxon>
        <taxon>Metazoa</taxon>
        <taxon>Ecdysozoa</taxon>
        <taxon>Nematoda</taxon>
        <taxon>Enoplea</taxon>
        <taxon>Dorylaimia</taxon>
        <taxon>Trichinellida</taxon>
        <taxon>Trichinellidae</taxon>
        <taxon>Trichinella</taxon>
    </lineage>
</organism>
<accession>A0A0V0YGD7</accession>
<evidence type="ECO:0000256" key="2">
    <source>
        <dbReference type="ARBA" id="ARBA00008137"/>
    </source>
</evidence>
<dbReference type="GO" id="GO:0007264">
    <property type="term" value="P:small GTPase-mediated signal transduction"/>
    <property type="evidence" value="ECO:0007669"/>
    <property type="project" value="InterPro"/>
</dbReference>
<feature type="region of interest" description="Disordered" evidence="10">
    <location>
        <begin position="884"/>
        <end position="932"/>
    </location>
</feature>
<dbReference type="PROSITE" id="PS50009">
    <property type="entry name" value="RASGEF_CAT"/>
    <property type="match status" value="1"/>
</dbReference>
<dbReference type="EMBL" id="JYDU01000017">
    <property type="protein sequence ID" value="KRX99079.1"/>
    <property type="molecule type" value="Genomic_DNA"/>
</dbReference>
<dbReference type="Gene3D" id="1.20.940.10">
    <property type="entry name" value="Functional domain of the splicing factor Prp18"/>
    <property type="match status" value="1"/>
</dbReference>
<dbReference type="SUPFAM" id="SSF47938">
    <property type="entry name" value="Functional domain of the splicing factor Prp18"/>
    <property type="match status" value="1"/>
</dbReference>
<dbReference type="AlphaFoldDB" id="A0A0V0YGD7"/>
<dbReference type="InterPro" id="IPR014906">
    <property type="entry name" value="PRP4-like"/>
</dbReference>
<keyword evidence="5" id="KW-0747">Spliceosome</keyword>
<dbReference type="SMART" id="SM00500">
    <property type="entry name" value="SFM"/>
    <property type="match status" value="1"/>
</dbReference>
<comment type="subcellular location">
    <subcellularLocation>
        <location evidence="1">Nucleus</location>
    </subcellularLocation>
</comment>